<reference evidence="3 4" key="1">
    <citation type="submission" date="2018-10" db="EMBL/GenBank/DDBJ databases">
        <title>Natrarchaeobius chitinivorans gen. nov., sp. nov., and Natrarchaeobius haloalkaliphilus sp. nov., alkaliphilic, chitin-utilizing haloarchaea from hypersaline alkaline lakes.</title>
        <authorList>
            <person name="Sorokin D.Y."/>
            <person name="Elcheninov A.G."/>
            <person name="Kostrikina N.A."/>
            <person name="Bale N.J."/>
            <person name="Sinninghe Damste J.S."/>
            <person name="Khijniak T.V."/>
            <person name="Kublanov I.V."/>
            <person name="Toshchakov S.V."/>
        </authorList>
    </citation>
    <scope>NUCLEOTIDE SEQUENCE [LARGE SCALE GENOMIC DNA]</scope>
    <source>
        <strain evidence="3 4">AArcht-Sl</strain>
    </source>
</reference>
<dbReference type="AlphaFoldDB" id="A0A3N6M546"/>
<dbReference type="Pfam" id="PF18545">
    <property type="entry name" value="HalOD1"/>
    <property type="match status" value="1"/>
</dbReference>
<evidence type="ECO:0000313" key="3">
    <source>
        <dbReference type="EMBL" id="RQG91130.1"/>
    </source>
</evidence>
<evidence type="ECO:0000313" key="4">
    <source>
        <dbReference type="Proteomes" id="UP000273828"/>
    </source>
</evidence>
<dbReference type="RefSeq" id="WP_124177245.1">
    <property type="nucleotide sequence ID" value="NZ_REFY01000002.1"/>
</dbReference>
<feature type="domain" description="Halobacterial output" evidence="2">
    <location>
        <begin position="23"/>
        <end position="95"/>
    </location>
</feature>
<name>A0A3N6M546_9EURY</name>
<dbReference type="Proteomes" id="UP000273828">
    <property type="component" value="Unassembled WGS sequence"/>
</dbReference>
<feature type="region of interest" description="Disordered" evidence="1">
    <location>
        <begin position="1"/>
        <end position="20"/>
    </location>
</feature>
<evidence type="ECO:0000259" key="2">
    <source>
        <dbReference type="Pfam" id="PF18545"/>
    </source>
</evidence>
<protein>
    <recommendedName>
        <fullName evidence="2">Halobacterial output domain-containing protein</fullName>
    </recommendedName>
</protein>
<sequence>MGSLLTQHDHRPVHRAHFDPLSSNQLSSTIIEAISTVEDESPLELTPLYETIDLEALEQLLTHSVSAESSDDFVVEFSVDNWDVTVIGDGQVLIHDNPTDSETAREHDR</sequence>
<gene>
    <name evidence="3" type="ORF">EA462_03800</name>
</gene>
<accession>A0A3N6M546</accession>
<dbReference type="EMBL" id="REFY01000002">
    <property type="protein sequence ID" value="RQG91130.1"/>
    <property type="molecule type" value="Genomic_DNA"/>
</dbReference>
<proteinExistence type="predicted"/>
<evidence type="ECO:0000256" key="1">
    <source>
        <dbReference type="SAM" id="MobiDB-lite"/>
    </source>
</evidence>
<organism evidence="3 4">
    <name type="scientific">Natrarchaeobius halalkaliphilus</name>
    <dbReference type="NCBI Taxonomy" id="1679091"/>
    <lineage>
        <taxon>Archaea</taxon>
        <taxon>Methanobacteriati</taxon>
        <taxon>Methanobacteriota</taxon>
        <taxon>Stenosarchaea group</taxon>
        <taxon>Halobacteria</taxon>
        <taxon>Halobacteriales</taxon>
        <taxon>Natrialbaceae</taxon>
        <taxon>Natrarchaeobius</taxon>
    </lineage>
</organism>
<dbReference type="OrthoDB" id="196504at2157"/>
<comment type="caution">
    <text evidence="3">The sequence shown here is derived from an EMBL/GenBank/DDBJ whole genome shotgun (WGS) entry which is preliminary data.</text>
</comment>
<keyword evidence="4" id="KW-1185">Reference proteome</keyword>
<dbReference type="InterPro" id="IPR040624">
    <property type="entry name" value="HalOD1"/>
</dbReference>